<organism evidence="2 3">
    <name type="scientific">Polarella glacialis</name>
    <name type="common">Dinoflagellate</name>
    <dbReference type="NCBI Taxonomy" id="89957"/>
    <lineage>
        <taxon>Eukaryota</taxon>
        <taxon>Sar</taxon>
        <taxon>Alveolata</taxon>
        <taxon>Dinophyceae</taxon>
        <taxon>Suessiales</taxon>
        <taxon>Suessiaceae</taxon>
        <taxon>Polarella</taxon>
    </lineage>
</organism>
<feature type="non-terminal residue" evidence="2">
    <location>
        <position position="209"/>
    </location>
</feature>
<feature type="region of interest" description="Disordered" evidence="1">
    <location>
        <begin position="180"/>
        <end position="209"/>
    </location>
</feature>
<proteinExistence type="predicted"/>
<protein>
    <submittedName>
        <fullName evidence="2">Uncharacterized protein</fullName>
    </submittedName>
</protein>
<reference evidence="2" key="1">
    <citation type="submission" date="2021-02" db="EMBL/GenBank/DDBJ databases">
        <authorList>
            <person name="Dougan E. K."/>
            <person name="Rhodes N."/>
            <person name="Thang M."/>
            <person name="Chan C."/>
        </authorList>
    </citation>
    <scope>NUCLEOTIDE SEQUENCE</scope>
</reference>
<keyword evidence="3" id="KW-1185">Reference proteome</keyword>
<comment type="caution">
    <text evidence="2">The sequence shown here is derived from an EMBL/GenBank/DDBJ whole genome shotgun (WGS) entry which is preliminary data.</text>
</comment>
<feature type="compositionally biased region" description="Polar residues" evidence="1">
    <location>
        <begin position="195"/>
        <end position="209"/>
    </location>
</feature>
<accession>A0A813EJQ5</accession>
<name>A0A813EJQ5_POLGL</name>
<evidence type="ECO:0000256" key="1">
    <source>
        <dbReference type="SAM" id="MobiDB-lite"/>
    </source>
</evidence>
<dbReference type="EMBL" id="CAJNNV010012770">
    <property type="protein sequence ID" value="CAE8601076.1"/>
    <property type="molecule type" value="Genomic_DNA"/>
</dbReference>
<sequence length="209" mass="23742">AVEVAAVERSQVCEARAQVVALRQQAANTERHLAELSDEAVRCELAAGDLWQARAKVEGEGDRHSKLLESLETAQGIAQEFQRRITLQMRQCSDLRGTLEQSEEQSQLKLTTLRKTTDAFQALRNRTQKIYHRSAELNESLSETEQAHRVLAERHNVTEEECQKIQSELKSELDVVAEEGQQLRHQGEQLESESQDLQRQLGQAESQKE</sequence>
<evidence type="ECO:0000313" key="2">
    <source>
        <dbReference type="EMBL" id="CAE8601076.1"/>
    </source>
</evidence>
<dbReference type="Proteomes" id="UP000654075">
    <property type="component" value="Unassembled WGS sequence"/>
</dbReference>
<gene>
    <name evidence="2" type="ORF">PGLA1383_LOCUS19373</name>
</gene>
<evidence type="ECO:0000313" key="3">
    <source>
        <dbReference type="Proteomes" id="UP000654075"/>
    </source>
</evidence>
<dbReference type="AlphaFoldDB" id="A0A813EJQ5"/>
<feature type="non-terminal residue" evidence="2">
    <location>
        <position position="1"/>
    </location>
</feature>